<evidence type="ECO:0000313" key="3">
    <source>
        <dbReference type="Proteomes" id="UP000054302"/>
    </source>
</evidence>
<dbReference type="EMBL" id="KN847525">
    <property type="protein sequence ID" value="KIV89165.1"/>
    <property type="molecule type" value="Genomic_DNA"/>
</dbReference>
<gene>
    <name evidence="2" type="ORF">PV10_08756</name>
</gene>
<dbReference type="Proteomes" id="UP000054302">
    <property type="component" value="Unassembled WGS sequence"/>
</dbReference>
<organism evidence="2 3">
    <name type="scientific">Exophiala mesophila</name>
    <name type="common">Black yeast-like fungus</name>
    <dbReference type="NCBI Taxonomy" id="212818"/>
    <lineage>
        <taxon>Eukaryota</taxon>
        <taxon>Fungi</taxon>
        <taxon>Dikarya</taxon>
        <taxon>Ascomycota</taxon>
        <taxon>Pezizomycotina</taxon>
        <taxon>Eurotiomycetes</taxon>
        <taxon>Chaetothyriomycetidae</taxon>
        <taxon>Chaetothyriales</taxon>
        <taxon>Herpotrichiellaceae</taxon>
        <taxon>Exophiala</taxon>
    </lineage>
</organism>
<keyword evidence="1" id="KW-0732">Signal</keyword>
<evidence type="ECO:0008006" key="4">
    <source>
        <dbReference type="Google" id="ProtNLM"/>
    </source>
</evidence>
<feature type="chain" id="PRO_5002236128" description="Ecp2 effector protein domain-containing protein" evidence="1">
    <location>
        <begin position="25"/>
        <end position="172"/>
    </location>
</feature>
<sequence length="172" mass="18762">MTTSTPFIMSVQLILLAIFGMVLSNPILPSALTDQSKTYPLTFNINPDVSGPACGRHLLANINIKRLATDPASTSGVCNDIRDYLTHPDGKGNTDVDLIFTCPGQPKTEDHGSRPVKVFLNTDANVDTTKDNVDADLTVINDAESIRFKTVVSLGIKKTGNSELLWQFIYCY</sequence>
<keyword evidence="3" id="KW-1185">Reference proteome</keyword>
<dbReference type="AlphaFoldDB" id="A0A0D1WJV1"/>
<dbReference type="VEuPathDB" id="FungiDB:PV10_08756"/>
<evidence type="ECO:0000313" key="2">
    <source>
        <dbReference type="EMBL" id="KIV89165.1"/>
    </source>
</evidence>
<dbReference type="HOGENOM" id="CLU_121515_0_0_1"/>
<proteinExistence type="predicted"/>
<dbReference type="OMA" id="CNDIRDY"/>
<name>A0A0D1WJV1_EXOME</name>
<feature type="signal peptide" evidence="1">
    <location>
        <begin position="1"/>
        <end position="24"/>
    </location>
</feature>
<dbReference type="OrthoDB" id="4108495at2759"/>
<reference evidence="2 3" key="1">
    <citation type="submission" date="2015-01" db="EMBL/GenBank/DDBJ databases">
        <title>The Genome Sequence of Exophiala mesophila CBS40295.</title>
        <authorList>
            <consortium name="The Broad Institute Genomics Platform"/>
            <person name="Cuomo C."/>
            <person name="de Hoog S."/>
            <person name="Gorbushina A."/>
            <person name="Stielow B."/>
            <person name="Teixiera M."/>
            <person name="Abouelleil A."/>
            <person name="Chapman S.B."/>
            <person name="Priest M."/>
            <person name="Young S.K."/>
            <person name="Wortman J."/>
            <person name="Nusbaum C."/>
            <person name="Birren B."/>
        </authorList>
    </citation>
    <scope>NUCLEOTIDE SEQUENCE [LARGE SCALE GENOMIC DNA]</scope>
    <source>
        <strain evidence="2 3">CBS 40295</strain>
    </source>
</reference>
<dbReference type="RefSeq" id="XP_016220739.1">
    <property type="nucleotide sequence ID" value="XM_016373828.1"/>
</dbReference>
<accession>A0A0D1WJV1</accession>
<evidence type="ECO:0000256" key="1">
    <source>
        <dbReference type="SAM" id="SignalP"/>
    </source>
</evidence>
<dbReference type="GeneID" id="27326601"/>
<protein>
    <recommendedName>
        <fullName evidence="4">Ecp2 effector protein domain-containing protein</fullName>
    </recommendedName>
</protein>